<feature type="domain" description="Antitoxin-like ribbon-helix-helix" evidence="2">
    <location>
        <begin position="52"/>
        <end position="101"/>
    </location>
</feature>
<proteinExistence type="predicted"/>
<gene>
    <name evidence="3" type="ORF">MPOCJGCO_4855</name>
</gene>
<accession>A0ABQ4UAE2</accession>
<dbReference type="Proteomes" id="UP001055057">
    <property type="component" value="Unassembled WGS sequence"/>
</dbReference>
<dbReference type="InterPro" id="IPR046765">
    <property type="entry name" value="Antitox_RHH"/>
</dbReference>
<protein>
    <recommendedName>
        <fullName evidence="2">Antitoxin-like ribbon-helix-helix domain-containing protein</fullName>
    </recommendedName>
</protein>
<evidence type="ECO:0000313" key="3">
    <source>
        <dbReference type="EMBL" id="GJE62720.1"/>
    </source>
</evidence>
<sequence>MTKRPSLFSAKTASTPEPERPALASLSSETPPATAASEPSAQAARYQKASTREGKRVVTAYISPEAFRQLKRVAADEDAQVQDLLTEGLNAVFAARGLSRIA</sequence>
<reference evidence="3" key="2">
    <citation type="submission" date="2021-08" db="EMBL/GenBank/DDBJ databases">
        <authorList>
            <person name="Tani A."/>
            <person name="Ola A."/>
            <person name="Ogura Y."/>
            <person name="Katsura K."/>
            <person name="Hayashi T."/>
        </authorList>
    </citation>
    <scope>NUCLEOTIDE SEQUENCE</scope>
    <source>
        <strain evidence="3">DSM 23632</strain>
    </source>
</reference>
<evidence type="ECO:0000259" key="2">
    <source>
        <dbReference type="Pfam" id="PF20605"/>
    </source>
</evidence>
<dbReference type="EMBL" id="BPRB01000387">
    <property type="protein sequence ID" value="GJE62720.1"/>
    <property type="molecule type" value="Genomic_DNA"/>
</dbReference>
<dbReference type="Pfam" id="PF20605">
    <property type="entry name" value="Antitox_RHH"/>
    <property type="match status" value="1"/>
</dbReference>
<feature type="region of interest" description="Disordered" evidence="1">
    <location>
        <begin position="1"/>
        <end position="53"/>
    </location>
</feature>
<name>A0ABQ4UAE2_9HYPH</name>
<organism evidence="3 4">
    <name type="scientific">Methylobacterium trifolii</name>
    <dbReference type="NCBI Taxonomy" id="1003092"/>
    <lineage>
        <taxon>Bacteria</taxon>
        <taxon>Pseudomonadati</taxon>
        <taxon>Pseudomonadota</taxon>
        <taxon>Alphaproteobacteria</taxon>
        <taxon>Hyphomicrobiales</taxon>
        <taxon>Methylobacteriaceae</taxon>
        <taxon>Methylobacterium</taxon>
    </lineage>
</organism>
<keyword evidence="4" id="KW-1185">Reference proteome</keyword>
<reference evidence="3" key="1">
    <citation type="journal article" date="2021" name="Front. Microbiol.">
        <title>Comprehensive Comparative Genomics and Phenotyping of Methylobacterium Species.</title>
        <authorList>
            <person name="Alessa O."/>
            <person name="Ogura Y."/>
            <person name="Fujitani Y."/>
            <person name="Takami H."/>
            <person name="Hayashi T."/>
            <person name="Sahin N."/>
            <person name="Tani A."/>
        </authorList>
    </citation>
    <scope>NUCLEOTIDE SEQUENCE</scope>
    <source>
        <strain evidence="3">DSM 23632</strain>
    </source>
</reference>
<evidence type="ECO:0000313" key="4">
    <source>
        <dbReference type="Proteomes" id="UP001055057"/>
    </source>
</evidence>
<comment type="caution">
    <text evidence="3">The sequence shown here is derived from an EMBL/GenBank/DDBJ whole genome shotgun (WGS) entry which is preliminary data.</text>
</comment>
<feature type="compositionally biased region" description="Low complexity" evidence="1">
    <location>
        <begin position="24"/>
        <end position="44"/>
    </location>
</feature>
<dbReference type="RefSeq" id="WP_238185356.1">
    <property type="nucleotide sequence ID" value="NZ_BPRB01000387.1"/>
</dbReference>
<evidence type="ECO:0000256" key="1">
    <source>
        <dbReference type="SAM" id="MobiDB-lite"/>
    </source>
</evidence>